<dbReference type="AlphaFoldDB" id="A0A5A7P381"/>
<dbReference type="EMBL" id="BKCP01001447">
    <property type="protein sequence ID" value="GER27021.1"/>
    <property type="molecule type" value="Genomic_DNA"/>
</dbReference>
<dbReference type="Proteomes" id="UP000325081">
    <property type="component" value="Unassembled WGS sequence"/>
</dbReference>
<keyword evidence="2" id="KW-1185">Reference proteome</keyword>
<sequence length="122" mass="13785">MGGWSVSTSELEFVTRESLLARSRRGSRVVSCNSCLKKLQEVLVVKLTRMANKVGAKCKDTINILTEKIVLWTSNLKKKADKLKEATLRNSNEFASTVSETVRRVAGDWKEGVHRFSHKFKT</sequence>
<proteinExistence type="predicted"/>
<accession>A0A5A7P381</accession>
<evidence type="ECO:0000313" key="1">
    <source>
        <dbReference type="EMBL" id="GER27021.1"/>
    </source>
</evidence>
<evidence type="ECO:0000313" key="2">
    <source>
        <dbReference type="Proteomes" id="UP000325081"/>
    </source>
</evidence>
<protein>
    <submittedName>
        <fullName evidence="1">Uncharacterized protein</fullName>
    </submittedName>
</protein>
<reference evidence="2" key="1">
    <citation type="journal article" date="2019" name="Curr. Biol.">
        <title>Genome Sequence of Striga asiatica Provides Insight into the Evolution of Plant Parasitism.</title>
        <authorList>
            <person name="Yoshida S."/>
            <person name="Kim S."/>
            <person name="Wafula E.K."/>
            <person name="Tanskanen J."/>
            <person name="Kim Y.M."/>
            <person name="Honaas L."/>
            <person name="Yang Z."/>
            <person name="Spallek T."/>
            <person name="Conn C.E."/>
            <person name="Ichihashi Y."/>
            <person name="Cheong K."/>
            <person name="Cui S."/>
            <person name="Der J.P."/>
            <person name="Gundlach H."/>
            <person name="Jiao Y."/>
            <person name="Hori C."/>
            <person name="Ishida J.K."/>
            <person name="Kasahara H."/>
            <person name="Kiba T."/>
            <person name="Kim M.S."/>
            <person name="Koo N."/>
            <person name="Laohavisit A."/>
            <person name="Lee Y.H."/>
            <person name="Lumba S."/>
            <person name="McCourt P."/>
            <person name="Mortimer J.C."/>
            <person name="Mutuku J.M."/>
            <person name="Nomura T."/>
            <person name="Sasaki-Sekimoto Y."/>
            <person name="Seto Y."/>
            <person name="Wang Y."/>
            <person name="Wakatake T."/>
            <person name="Sakakibara H."/>
            <person name="Demura T."/>
            <person name="Yamaguchi S."/>
            <person name="Yoneyama K."/>
            <person name="Manabe R.I."/>
            <person name="Nelson D.C."/>
            <person name="Schulman A.H."/>
            <person name="Timko M.P."/>
            <person name="dePamphilis C.W."/>
            <person name="Choi D."/>
            <person name="Shirasu K."/>
        </authorList>
    </citation>
    <scope>NUCLEOTIDE SEQUENCE [LARGE SCALE GENOMIC DNA]</scope>
    <source>
        <strain evidence="2">cv. UVA1</strain>
    </source>
</reference>
<gene>
    <name evidence="1" type="ORF">STAS_02701</name>
</gene>
<comment type="caution">
    <text evidence="1">The sequence shown here is derived from an EMBL/GenBank/DDBJ whole genome shotgun (WGS) entry which is preliminary data.</text>
</comment>
<organism evidence="1 2">
    <name type="scientific">Striga asiatica</name>
    <name type="common">Asiatic witchweed</name>
    <name type="synonym">Buchnera asiatica</name>
    <dbReference type="NCBI Taxonomy" id="4170"/>
    <lineage>
        <taxon>Eukaryota</taxon>
        <taxon>Viridiplantae</taxon>
        <taxon>Streptophyta</taxon>
        <taxon>Embryophyta</taxon>
        <taxon>Tracheophyta</taxon>
        <taxon>Spermatophyta</taxon>
        <taxon>Magnoliopsida</taxon>
        <taxon>eudicotyledons</taxon>
        <taxon>Gunneridae</taxon>
        <taxon>Pentapetalae</taxon>
        <taxon>asterids</taxon>
        <taxon>lamiids</taxon>
        <taxon>Lamiales</taxon>
        <taxon>Orobanchaceae</taxon>
        <taxon>Buchnereae</taxon>
        <taxon>Striga</taxon>
    </lineage>
</organism>
<name>A0A5A7P381_STRAF</name>